<proteinExistence type="predicted"/>
<reference evidence="3 4" key="1">
    <citation type="submission" date="2024-03" db="EMBL/GenBank/DDBJ databases">
        <title>The Acrasis kona genome and developmental transcriptomes reveal deep origins of eukaryotic multicellular pathways.</title>
        <authorList>
            <person name="Sheikh S."/>
            <person name="Fu C.-J."/>
            <person name="Brown M.W."/>
            <person name="Baldauf S.L."/>
        </authorList>
    </citation>
    <scope>NUCLEOTIDE SEQUENCE [LARGE SCALE GENOMIC DNA]</scope>
    <source>
        <strain evidence="3 4">ATCC MYA-3509</strain>
    </source>
</reference>
<dbReference type="SUPFAM" id="SSF52087">
    <property type="entry name" value="CRAL/TRIO domain"/>
    <property type="match status" value="1"/>
</dbReference>
<dbReference type="PANTHER" id="PTHR45824">
    <property type="entry name" value="GH16843P"/>
    <property type="match status" value="1"/>
</dbReference>
<dbReference type="SMART" id="SM00516">
    <property type="entry name" value="SEC14"/>
    <property type="match status" value="1"/>
</dbReference>
<dbReference type="PROSITE" id="PS50191">
    <property type="entry name" value="CRAL_TRIO"/>
    <property type="match status" value="1"/>
</dbReference>
<dbReference type="Pfam" id="PF00650">
    <property type="entry name" value="CRAL_TRIO"/>
    <property type="match status" value="1"/>
</dbReference>
<dbReference type="GO" id="GO:0008526">
    <property type="term" value="F:phosphatidylinositol transfer activity"/>
    <property type="evidence" value="ECO:0007669"/>
    <property type="project" value="TreeGrafter"/>
</dbReference>
<dbReference type="InterPro" id="IPR052578">
    <property type="entry name" value="PI_Transfer_CRAL-TRIO"/>
</dbReference>
<dbReference type="InterPro" id="IPR001251">
    <property type="entry name" value="CRAL-TRIO_dom"/>
</dbReference>
<dbReference type="Pfam" id="PF03765">
    <property type="entry name" value="CRAL_TRIO_N"/>
    <property type="match status" value="1"/>
</dbReference>
<dbReference type="AlphaFoldDB" id="A0AAW2YY23"/>
<accession>A0AAW2YY23</accession>
<dbReference type="SUPFAM" id="SSF46938">
    <property type="entry name" value="CRAL/TRIO N-terminal domain"/>
    <property type="match status" value="1"/>
</dbReference>
<dbReference type="SMART" id="SM01100">
    <property type="entry name" value="CRAL_TRIO_N"/>
    <property type="match status" value="1"/>
</dbReference>
<dbReference type="Gene3D" id="3.40.525.10">
    <property type="entry name" value="CRAL-TRIO lipid binding domain"/>
    <property type="match status" value="1"/>
</dbReference>
<name>A0AAW2YY23_9EUKA</name>
<dbReference type="InterPro" id="IPR036865">
    <property type="entry name" value="CRAL-TRIO_dom_sf"/>
</dbReference>
<dbReference type="EMBL" id="JAOPGA020000786">
    <property type="protein sequence ID" value="KAL0481718.1"/>
    <property type="molecule type" value="Genomic_DNA"/>
</dbReference>
<comment type="caution">
    <text evidence="3">The sequence shown here is derived from an EMBL/GenBank/DDBJ whole genome shotgun (WGS) entry which is preliminary data.</text>
</comment>
<protein>
    <recommendedName>
        <fullName evidence="2">CRAL-TRIO domain-containing protein</fullName>
    </recommendedName>
</protein>
<feature type="domain" description="CRAL-TRIO" evidence="2">
    <location>
        <begin position="104"/>
        <end position="248"/>
    </location>
</feature>
<sequence length="277" mass="32345">MPFFGYGSSKKEEAKNLPEDKVILSESEREALEQFNNRINELSKQRDSEHTEAALLRWLRARKFDVDKAFDMYKEFLEWREEKGIERLCLDDFGPILNTNAVSFMGEDKKGRMSIVIFPARHTPGTMDCNELEKLMAFVIEILATKMVKSEKITIVFDYDGWGLSCVDSNVDKVIMHVGQNNYPERLGEALLMRPPWYFSTVWSIIKVFLDEKTKNKFQMLKHMSELTEKFTPDNLLEKFGGNRKEQSLEDFLLAALNNDRKMTLEQYHKSIERTTA</sequence>
<organism evidence="3 4">
    <name type="scientific">Acrasis kona</name>
    <dbReference type="NCBI Taxonomy" id="1008807"/>
    <lineage>
        <taxon>Eukaryota</taxon>
        <taxon>Discoba</taxon>
        <taxon>Heterolobosea</taxon>
        <taxon>Tetramitia</taxon>
        <taxon>Eutetramitia</taxon>
        <taxon>Acrasidae</taxon>
        <taxon>Acrasis</taxon>
    </lineage>
</organism>
<dbReference type="Proteomes" id="UP001431209">
    <property type="component" value="Unassembled WGS sequence"/>
</dbReference>
<evidence type="ECO:0000313" key="3">
    <source>
        <dbReference type="EMBL" id="KAL0481718.1"/>
    </source>
</evidence>
<dbReference type="InterPro" id="IPR036273">
    <property type="entry name" value="CRAL/TRIO_N_dom_sf"/>
</dbReference>
<evidence type="ECO:0000259" key="2">
    <source>
        <dbReference type="PROSITE" id="PS50191"/>
    </source>
</evidence>
<dbReference type="InterPro" id="IPR011074">
    <property type="entry name" value="CRAL/TRIO_N_dom"/>
</dbReference>
<keyword evidence="1" id="KW-0175">Coiled coil</keyword>
<evidence type="ECO:0000313" key="4">
    <source>
        <dbReference type="Proteomes" id="UP001431209"/>
    </source>
</evidence>
<keyword evidence="4" id="KW-1185">Reference proteome</keyword>
<dbReference type="CDD" id="cd00170">
    <property type="entry name" value="SEC14"/>
    <property type="match status" value="1"/>
</dbReference>
<evidence type="ECO:0000256" key="1">
    <source>
        <dbReference type="SAM" id="Coils"/>
    </source>
</evidence>
<feature type="coiled-coil region" evidence="1">
    <location>
        <begin position="25"/>
        <end position="52"/>
    </location>
</feature>
<dbReference type="PRINTS" id="PR00180">
    <property type="entry name" value="CRETINALDHBP"/>
</dbReference>
<dbReference type="PANTHER" id="PTHR45824:SF29">
    <property type="entry name" value="GH16843P"/>
    <property type="match status" value="1"/>
</dbReference>
<gene>
    <name evidence="3" type="ORF">AKO1_012385</name>
</gene>